<reference evidence="1" key="1">
    <citation type="submission" date="2014-07" db="EMBL/GenBank/DDBJ databases">
        <authorList>
            <person name="Monot Marc"/>
        </authorList>
    </citation>
    <scope>NUCLEOTIDE SEQUENCE</scope>
    <source>
        <strain evidence="1">7032989</strain>
    </source>
</reference>
<dbReference type="AlphaFoldDB" id="A0A069AX31"/>
<accession>A0A069AX31</accession>
<gene>
    <name evidence="1" type="ORF">BN1095_5950001</name>
</gene>
<organism evidence="1">
    <name type="scientific">Clostridioides difficile</name>
    <name type="common">Peptoclostridium difficile</name>
    <dbReference type="NCBI Taxonomy" id="1496"/>
    <lineage>
        <taxon>Bacteria</taxon>
        <taxon>Bacillati</taxon>
        <taxon>Bacillota</taxon>
        <taxon>Clostridia</taxon>
        <taxon>Peptostreptococcales</taxon>
        <taxon>Peptostreptococcaceae</taxon>
        <taxon>Clostridioides</taxon>
    </lineage>
</organism>
<name>A0A069AX31_CLODI</name>
<protein>
    <submittedName>
        <fullName evidence="1">Uncharacterized protein</fullName>
    </submittedName>
</protein>
<sequence>MSGFSSPDWYICRIISLPPINSPLTQSCGKVGRLAMSGRVLRISGFSRILTKAKGLPIGSAPLLHALKIHIGETGACLSYIVD</sequence>
<evidence type="ECO:0000313" key="1">
    <source>
        <dbReference type="EMBL" id="CDT59963.1"/>
    </source>
</evidence>
<proteinExistence type="predicted"/>
<dbReference type="EMBL" id="LK933288">
    <property type="protein sequence ID" value="CDT59963.1"/>
    <property type="molecule type" value="Genomic_DNA"/>
</dbReference>